<protein>
    <submittedName>
        <fullName evidence="1">Uncharacterized protein</fullName>
    </submittedName>
</protein>
<dbReference type="Proteomes" id="UP001194580">
    <property type="component" value="Unassembled WGS sequence"/>
</dbReference>
<keyword evidence="2" id="KW-1185">Reference proteome</keyword>
<accession>A0AAD4D0W4</accession>
<evidence type="ECO:0000313" key="2">
    <source>
        <dbReference type="Proteomes" id="UP001194580"/>
    </source>
</evidence>
<dbReference type="AlphaFoldDB" id="A0AAD4D0W4"/>
<proteinExistence type="predicted"/>
<comment type="caution">
    <text evidence="1">The sequence shown here is derived from an EMBL/GenBank/DDBJ whole genome shotgun (WGS) entry which is preliminary data.</text>
</comment>
<reference evidence="1" key="1">
    <citation type="journal article" date="2020" name="Fungal Divers.">
        <title>Resolving the Mortierellaceae phylogeny through synthesis of multi-gene phylogenetics and phylogenomics.</title>
        <authorList>
            <person name="Vandepol N."/>
            <person name="Liber J."/>
            <person name="Desiro A."/>
            <person name="Na H."/>
            <person name="Kennedy M."/>
            <person name="Barry K."/>
            <person name="Grigoriev I.V."/>
            <person name="Miller A.N."/>
            <person name="O'Donnell K."/>
            <person name="Stajich J.E."/>
            <person name="Bonito G."/>
        </authorList>
    </citation>
    <scope>NUCLEOTIDE SEQUENCE</scope>
    <source>
        <strain evidence="1">NRRL 28262</strain>
    </source>
</reference>
<dbReference type="EMBL" id="JAAAIL010003051">
    <property type="protein sequence ID" value="KAG0252725.1"/>
    <property type="molecule type" value="Genomic_DNA"/>
</dbReference>
<name>A0AAD4D0W4_9FUNG</name>
<sequence>MERLAREATQAQELLTIKFQEELAIALRSVARPTLPYPYGTLTCPSCRYLCIGKGIHPQNGHTSTTTTTTVSTAVSSTQRSDINVSNYEFTWAQFVFPSNNKGQHHLKQ</sequence>
<organism evidence="1 2">
    <name type="scientific">Linnemannia exigua</name>
    <dbReference type="NCBI Taxonomy" id="604196"/>
    <lineage>
        <taxon>Eukaryota</taxon>
        <taxon>Fungi</taxon>
        <taxon>Fungi incertae sedis</taxon>
        <taxon>Mucoromycota</taxon>
        <taxon>Mortierellomycotina</taxon>
        <taxon>Mortierellomycetes</taxon>
        <taxon>Mortierellales</taxon>
        <taxon>Mortierellaceae</taxon>
        <taxon>Linnemannia</taxon>
    </lineage>
</organism>
<gene>
    <name evidence="1" type="ORF">BGZ95_006550</name>
</gene>
<feature type="non-terminal residue" evidence="1">
    <location>
        <position position="109"/>
    </location>
</feature>
<evidence type="ECO:0000313" key="1">
    <source>
        <dbReference type="EMBL" id="KAG0252725.1"/>
    </source>
</evidence>